<dbReference type="InterPro" id="IPR003439">
    <property type="entry name" value="ABC_transporter-like_ATP-bd"/>
</dbReference>
<name>A0A7J7NE18_9MAGN</name>
<proteinExistence type="predicted"/>
<dbReference type="GO" id="GO:0016020">
    <property type="term" value="C:membrane"/>
    <property type="evidence" value="ECO:0007669"/>
    <property type="project" value="TreeGrafter"/>
</dbReference>
<dbReference type="PANTHER" id="PTHR24221:SF127">
    <property type="entry name" value="ABC TRANSPORTER B FAMILY MEMBER 25"/>
    <property type="match status" value="1"/>
</dbReference>
<dbReference type="SUPFAM" id="SSF52540">
    <property type="entry name" value="P-loop containing nucleoside triphosphate hydrolases"/>
    <property type="match status" value="1"/>
</dbReference>
<feature type="domain" description="ABC transporter" evidence="1">
    <location>
        <begin position="37"/>
        <end position="144"/>
    </location>
</feature>
<dbReference type="InterPro" id="IPR039421">
    <property type="entry name" value="Type_1_exporter"/>
</dbReference>
<keyword evidence="3" id="KW-1185">Reference proteome</keyword>
<dbReference type="Proteomes" id="UP000541444">
    <property type="component" value="Unassembled WGS sequence"/>
</dbReference>
<accession>A0A7J7NE18</accession>
<evidence type="ECO:0000313" key="3">
    <source>
        <dbReference type="Proteomes" id="UP000541444"/>
    </source>
</evidence>
<dbReference type="GO" id="GO:0042626">
    <property type="term" value="F:ATPase-coupled transmembrane transporter activity"/>
    <property type="evidence" value="ECO:0007669"/>
    <property type="project" value="TreeGrafter"/>
</dbReference>
<evidence type="ECO:0000313" key="2">
    <source>
        <dbReference type="EMBL" id="KAF6165479.1"/>
    </source>
</evidence>
<dbReference type="PANTHER" id="PTHR24221">
    <property type="entry name" value="ATP-BINDING CASSETTE SUB-FAMILY B"/>
    <property type="match status" value="1"/>
</dbReference>
<dbReference type="InterPro" id="IPR027417">
    <property type="entry name" value="P-loop_NTPase"/>
</dbReference>
<dbReference type="GO" id="GO:0005524">
    <property type="term" value="F:ATP binding"/>
    <property type="evidence" value="ECO:0007669"/>
    <property type="project" value="InterPro"/>
</dbReference>
<reference evidence="2 3" key="1">
    <citation type="journal article" date="2020" name="IScience">
        <title>Genome Sequencing of the Endangered Kingdonia uniflora (Circaeasteraceae, Ranunculales) Reveals Potential Mechanisms of Evolutionary Specialization.</title>
        <authorList>
            <person name="Sun Y."/>
            <person name="Deng T."/>
            <person name="Zhang A."/>
            <person name="Moore M.J."/>
            <person name="Landis J.B."/>
            <person name="Lin N."/>
            <person name="Zhang H."/>
            <person name="Zhang X."/>
            <person name="Huang J."/>
            <person name="Zhang X."/>
            <person name="Sun H."/>
            <person name="Wang H."/>
        </authorList>
    </citation>
    <scope>NUCLEOTIDE SEQUENCE [LARGE SCALE GENOMIC DNA]</scope>
    <source>
        <strain evidence="2">TB1705</strain>
        <tissue evidence="2">Leaf</tissue>
    </source>
</reference>
<comment type="caution">
    <text evidence="2">The sequence shown here is derived from an EMBL/GenBank/DDBJ whole genome shotgun (WGS) entry which is preliminary data.</text>
</comment>
<dbReference type="AlphaFoldDB" id="A0A7J7NE18"/>
<dbReference type="EMBL" id="JACGCM010000852">
    <property type="protein sequence ID" value="KAF6165479.1"/>
    <property type="molecule type" value="Genomic_DNA"/>
</dbReference>
<dbReference type="GO" id="GO:0016887">
    <property type="term" value="F:ATP hydrolysis activity"/>
    <property type="evidence" value="ECO:0007669"/>
    <property type="project" value="InterPro"/>
</dbReference>
<evidence type="ECO:0000259" key="1">
    <source>
        <dbReference type="Pfam" id="PF00005"/>
    </source>
</evidence>
<sequence>MDRVSSMPKSSLGNQDGDVEIDDVWFAYPSRLSHMILKGIKLKLKPGSKVGIVGPSGGGKTTIGNLIKRFDDPLNGKILVNGIHLVDISHEHLHRKISIVSQKPHLFNYFVEKNIVYGLEGKATSAHVENSAKMANAHEFISKFLEKYQIFVGERGLRLSGC</sequence>
<dbReference type="Gene3D" id="3.40.50.300">
    <property type="entry name" value="P-loop containing nucleotide triphosphate hydrolases"/>
    <property type="match status" value="1"/>
</dbReference>
<organism evidence="2 3">
    <name type="scientific">Kingdonia uniflora</name>
    <dbReference type="NCBI Taxonomy" id="39325"/>
    <lineage>
        <taxon>Eukaryota</taxon>
        <taxon>Viridiplantae</taxon>
        <taxon>Streptophyta</taxon>
        <taxon>Embryophyta</taxon>
        <taxon>Tracheophyta</taxon>
        <taxon>Spermatophyta</taxon>
        <taxon>Magnoliopsida</taxon>
        <taxon>Ranunculales</taxon>
        <taxon>Circaeasteraceae</taxon>
        <taxon>Kingdonia</taxon>
    </lineage>
</organism>
<dbReference type="OrthoDB" id="6500128at2759"/>
<protein>
    <recommendedName>
        <fullName evidence="1">ABC transporter domain-containing protein</fullName>
    </recommendedName>
</protein>
<gene>
    <name evidence="2" type="ORF">GIB67_028038</name>
</gene>
<dbReference type="Pfam" id="PF00005">
    <property type="entry name" value="ABC_tran"/>
    <property type="match status" value="1"/>
</dbReference>